<evidence type="ECO:0000256" key="2">
    <source>
        <dbReference type="SAM" id="MobiDB-lite"/>
    </source>
</evidence>
<dbReference type="EMBL" id="JNOM01000701">
    <property type="protein sequence ID" value="KNG80095.1"/>
    <property type="molecule type" value="Genomic_DNA"/>
</dbReference>
<feature type="region of interest" description="Disordered" evidence="2">
    <location>
        <begin position="79"/>
        <end position="101"/>
    </location>
</feature>
<accession>A0A0L1ILF9</accession>
<dbReference type="OrthoDB" id="18959at2759"/>
<keyword evidence="1" id="KW-0175">Coiled coil</keyword>
<dbReference type="RefSeq" id="XP_015401018.1">
    <property type="nucleotide sequence ID" value="XM_015556140.1"/>
</dbReference>
<feature type="region of interest" description="Disordered" evidence="2">
    <location>
        <begin position="282"/>
        <end position="310"/>
    </location>
</feature>
<dbReference type="InterPro" id="IPR048781">
    <property type="entry name" value="Sos7_CC"/>
</dbReference>
<proteinExistence type="predicted"/>
<feature type="compositionally biased region" description="Polar residues" evidence="2">
    <location>
        <begin position="80"/>
        <end position="89"/>
    </location>
</feature>
<reference evidence="4 5" key="1">
    <citation type="submission" date="2014-06" db="EMBL/GenBank/DDBJ databases">
        <title>The Genome of the Aflatoxigenic Filamentous Fungus Aspergillus nomius.</title>
        <authorList>
            <person name="Moore M.G."/>
            <person name="Shannon B.M."/>
            <person name="Brian M.M."/>
        </authorList>
    </citation>
    <scope>NUCLEOTIDE SEQUENCE [LARGE SCALE GENOMIC DNA]</scope>
    <source>
        <strain evidence="4 5">NRRL 13137</strain>
    </source>
</reference>
<keyword evidence="5" id="KW-1185">Reference proteome</keyword>
<dbReference type="GO" id="GO:0051315">
    <property type="term" value="P:attachment of mitotic spindle microtubules to kinetochore"/>
    <property type="evidence" value="ECO:0007669"/>
    <property type="project" value="TreeGrafter"/>
</dbReference>
<feature type="coiled-coil region" evidence="1">
    <location>
        <begin position="149"/>
        <end position="180"/>
    </location>
</feature>
<gene>
    <name evidence="4" type="ORF">ANOM_010884</name>
</gene>
<sequence length="326" mass="36402">RIEGLIVDVHFDTVRIYQSIDLYLATVATNYQIGVACKIMSDINPAETLEQLQQLQKESGDLKSQLAILRISEPIFSPDAENQSQSLSKRTSDASAIDNPTPASLEADLTHYKELFSKLRFSYVEQVTKEKFLRAIVGDPPLVVGHNENVELETQLAEVKAELKASKEEVRMMIEEMEKTGRDLAHRYNNVELQMTQLSTLPESIENLESTIAELRAKQASDADASSSQNLPLPATLSLVAEREAELAALNRQLAAVQNALPRKTREAEAMERELGVLERRKSEAITQAKEAERKKQEGESDGLEETGRWYRSAEEALKHLVGVEG</sequence>
<dbReference type="Proteomes" id="UP000037505">
    <property type="component" value="Unassembled WGS sequence"/>
</dbReference>
<dbReference type="GO" id="GO:0000776">
    <property type="term" value="C:kinetochore"/>
    <property type="evidence" value="ECO:0007669"/>
    <property type="project" value="InterPro"/>
</dbReference>
<dbReference type="GO" id="GO:0034501">
    <property type="term" value="P:protein localization to kinetochore"/>
    <property type="evidence" value="ECO:0007669"/>
    <property type="project" value="InterPro"/>
</dbReference>
<dbReference type="AlphaFoldDB" id="A0A0L1ILF9"/>
<evidence type="ECO:0000313" key="4">
    <source>
        <dbReference type="EMBL" id="KNG80095.1"/>
    </source>
</evidence>
<organism evidence="4 5">
    <name type="scientific">Aspergillus nomiae NRRL (strain ATCC 15546 / NRRL 13137 / CBS 260.88 / M93)</name>
    <dbReference type="NCBI Taxonomy" id="1509407"/>
    <lineage>
        <taxon>Eukaryota</taxon>
        <taxon>Fungi</taxon>
        <taxon>Dikarya</taxon>
        <taxon>Ascomycota</taxon>
        <taxon>Pezizomycotina</taxon>
        <taxon>Eurotiomycetes</taxon>
        <taxon>Eurotiomycetidae</taxon>
        <taxon>Eurotiales</taxon>
        <taxon>Aspergillaceae</taxon>
        <taxon>Aspergillus</taxon>
        <taxon>Aspergillus subgen. Circumdati</taxon>
    </lineage>
</organism>
<comment type="caution">
    <text evidence="4">The sequence shown here is derived from an EMBL/GenBank/DDBJ whole genome shotgun (WGS) entry which is preliminary data.</text>
</comment>
<dbReference type="GeneID" id="26812688"/>
<name>A0A0L1ILF9_ASPN3</name>
<dbReference type="Pfam" id="PF20882">
    <property type="entry name" value="Sos7"/>
    <property type="match status" value="1"/>
</dbReference>
<dbReference type="InterPro" id="IPR037475">
    <property type="entry name" value="Sos7"/>
</dbReference>
<dbReference type="STRING" id="1509407.A0A0L1ILF9"/>
<dbReference type="PANTHER" id="PTHR37329:SF1">
    <property type="entry name" value="KINETOCHORE PROTEIN SOS7"/>
    <property type="match status" value="1"/>
</dbReference>
<feature type="domain" description="Kinetochore protein Sos7 coiled-coil" evidence="3">
    <location>
        <begin position="114"/>
        <end position="188"/>
    </location>
</feature>
<protein>
    <recommendedName>
        <fullName evidence="3">Kinetochore protein Sos7 coiled-coil domain-containing protein</fullName>
    </recommendedName>
</protein>
<feature type="compositionally biased region" description="Basic and acidic residues" evidence="2">
    <location>
        <begin position="282"/>
        <end position="299"/>
    </location>
</feature>
<evidence type="ECO:0000259" key="3">
    <source>
        <dbReference type="Pfam" id="PF20882"/>
    </source>
</evidence>
<evidence type="ECO:0000313" key="5">
    <source>
        <dbReference type="Proteomes" id="UP000037505"/>
    </source>
</evidence>
<dbReference type="PANTHER" id="PTHR37329">
    <property type="entry name" value="KINETOCHORE PROTEIN SOS7"/>
    <property type="match status" value="1"/>
</dbReference>
<evidence type="ECO:0000256" key="1">
    <source>
        <dbReference type="SAM" id="Coils"/>
    </source>
</evidence>
<feature type="non-terminal residue" evidence="4">
    <location>
        <position position="1"/>
    </location>
</feature>